<dbReference type="InterPro" id="IPR047650">
    <property type="entry name" value="Transpos_IS110"/>
</dbReference>
<feature type="domain" description="Transposase IS110-like N-terminal" evidence="1">
    <location>
        <begin position="17"/>
        <end position="167"/>
    </location>
</feature>
<reference evidence="3" key="1">
    <citation type="submission" date="2022-06" db="EMBL/GenBank/DDBJ databases">
        <title>Ornithinimicrobium HY1793.</title>
        <authorList>
            <person name="Huang Y."/>
        </authorList>
    </citation>
    <scope>NUCLEOTIDE SEQUENCE</scope>
    <source>
        <strain evidence="3">HY1793</strain>
    </source>
</reference>
<evidence type="ECO:0000313" key="3">
    <source>
        <dbReference type="EMBL" id="USQ79526.1"/>
    </source>
</evidence>
<accession>A0ABY4YRY5</accession>
<gene>
    <name evidence="3" type="ORF">NF556_18320</name>
</gene>
<dbReference type="Pfam" id="PF01548">
    <property type="entry name" value="DEDD_Tnp_IS110"/>
    <property type="match status" value="1"/>
</dbReference>
<dbReference type="InterPro" id="IPR003346">
    <property type="entry name" value="Transposase_20"/>
</dbReference>
<protein>
    <submittedName>
        <fullName evidence="3">IS110 family transposase</fullName>
    </submittedName>
</protein>
<evidence type="ECO:0000313" key="4">
    <source>
        <dbReference type="Proteomes" id="UP001056455"/>
    </source>
</evidence>
<dbReference type="EMBL" id="CP099489">
    <property type="protein sequence ID" value="USQ79526.1"/>
    <property type="molecule type" value="Genomic_DNA"/>
</dbReference>
<evidence type="ECO:0000259" key="2">
    <source>
        <dbReference type="Pfam" id="PF02371"/>
    </source>
</evidence>
<sequence length="426" mass="47095">MFTESQDDEQIIERVAALDIGKAEIVCCVRLPAPPGGKRRVQEVSTHSTMVGSLSELAERPVELGIERVVMEATSDYWRAPFYLFEAHGLNPWLVNAKDVRHLPGRPKTDVLDSVWLCKVAERQMLRPSFVPPAPIRRLRDLTRYRVDLVEVRGAEKNRVEKLLEDACIKLSVVASDIFGVSGRAMLAALLAGERDPVKLADMARTRMRPKIKLLREAFAGLQVGTFDEHHRFLLARMLERIDRTDADIADLDTEIEVMIAPFGDDVTRLDEIPGIGPTAAAIILAEIGTDMTRFPTAGHLASWAKFAPGIKSSAGKTKGNGSTGHGNRYLARVLGDAAVAAARTHTFLGARYRNIARRRGKKKAIVALGRSILVIIWQLLSDPEAHFIDLGADYYDRRVSTAAKRRNHVKALEALGYTVTIEPAA</sequence>
<dbReference type="Proteomes" id="UP001056455">
    <property type="component" value="Chromosome"/>
</dbReference>
<proteinExistence type="predicted"/>
<name>A0ABY4YRY5_9MICO</name>
<feature type="domain" description="Transposase IS116/IS110/IS902 C-terminal" evidence="2">
    <location>
        <begin position="268"/>
        <end position="347"/>
    </location>
</feature>
<dbReference type="PANTHER" id="PTHR33055:SF15">
    <property type="entry name" value="TRANSPOSASE-RELATED"/>
    <property type="match status" value="1"/>
</dbReference>
<dbReference type="InterPro" id="IPR002525">
    <property type="entry name" value="Transp_IS110-like_N"/>
</dbReference>
<dbReference type="NCBIfam" id="NF033542">
    <property type="entry name" value="transpos_IS110"/>
    <property type="match status" value="1"/>
</dbReference>
<dbReference type="Pfam" id="PF02371">
    <property type="entry name" value="Transposase_20"/>
    <property type="match status" value="1"/>
</dbReference>
<evidence type="ECO:0000259" key="1">
    <source>
        <dbReference type="Pfam" id="PF01548"/>
    </source>
</evidence>
<keyword evidence="4" id="KW-1185">Reference proteome</keyword>
<organism evidence="3 4">
    <name type="scientific">Ornithinimicrobium faecis</name>
    <dbReference type="NCBI Taxonomy" id="2934158"/>
    <lineage>
        <taxon>Bacteria</taxon>
        <taxon>Bacillati</taxon>
        <taxon>Actinomycetota</taxon>
        <taxon>Actinomycetes</taxon>
        <taxon>Micrococcales</taxon>
        <taxon>Ornithinimicrobiaceae</taxon>
        <taxon>Ornithinimicrobium</taxon>
    </lineage>
</organism>
<dbReference type="PANTHER" id="PTHR33055">
    <property type="entry name" value="TRANSPOSASE FOR INSERTION SEQUENCE ELEMENT IS1111A"/>
    <property type="match status" value="1"/>
</dbReference>
<dbReference type="RefSeq" id="WP_252592633.1">
    <property type="nucleotide sequence ID" value="NZ_CP099489.1"/>
</dbReference>